<organism evidence="3 4">
    <name type="scientific">Pseudonocardia hierapolitana</name>
    <dbReference type="NCBI Taxonomy" id="1128676"/>
    <lineage>
        <taxon>Bacteria</taxon>
        <taxon>Bacillati</taxon>
        <taxon>Actinomycetota</taxon>
        <taxon>Actinomycetes</taxon>
        <taxon>Pseudonocardiales</taxon>
        <taxon>Pseudonocardiaceae</taxon>
        <taxon>Pseudonocardia</taxon>
    </lineage>
</organism>
<evidence type="ECO:0000313" key="3">
    <source>
        <dbReference type="EMBL" id="TWF78941.1"/>
    </source>
</evidence>
<feature type="transmembrane region" description="Helical" evidence="2">
    <location>
        <begin position="67"/>
        <end position="91"/>
    </location>
</feature>
<feature type="compositionally biased region" description="Basic and acidic residues" evidence="1">
    <location>
        <begin position="46"/>
        <end position="57"/>
    </location>
</feature>
<feature type="transmembrane region" description="Helical" evidence="2">
    <location>
        <begin position="141"/>
        <end position="163"/>
    </location>
</feature>
<evidence type="ECO:0000256" key="2">
    <source>
        <dbReference type="SAM" id="Phobius"/>
    </source>
</evidence>
<keyword evidence="2" id="KW-0812">Transmembrane</keyword>
<gene>
    <name evidence="3" type="ORF">FHX44_114865</name>
</gene>
<dbReference type="EMBL" id="VIWU01000001">
    <property type="protein sequence ID" value="TWF78941.1"/>
    <property type="molecule type" value="Genomic_DNA"/>
</dbReference>
<dbReference type="OrthoDB" id="5186552at2"/>
<feature type="region of interest" description="Disordered" evidence="1">
    <location>
        <begin position="1"/>
        <end position="57"/>
    </location>
</feature>
<keyword evidence="2" id="KW-0472">Membrane</keyword>
<evidence type="ECO:0000313" key="4">
    <source>
        <dbReference type="Proteomes" id="UP000321261"/>
    </source>
</evidence>
<evidence type="ECO:0000256" key="1">
    <source>
        <dbReference type="SAM" id="MobiDB-lite"/>
    </source>
</evidence>
<dbReference type="RefSeq" id="WP_147257867.1">
    <property type="nucleotide sequence ID" value="NZ_VIWU01000001.1"/>
</dbReference>
<proteinExistence type="predicted"/>
<comment type="caution">
    <text evidence="3">The sequence shown here is derived from an EMBL/GenBank/DDBJ whole genome shotgun (WGS) entry which is preliminary data.</text>
</comment>
<feature type="transmembrane region" description="Helical" evidence="2">
    <location>
        <begin position="103"/>
        <end position="129"/>
    </location>
</feature>
<keyword evidence="4" id="KW-1185">Reference proteome</keyword>
<accession>A0A561SVS9</accession>
<feature type="transmembrane region" description="Helical" evidence="2">
    <location>
        <begin position="197"/>
        <end position="217"/>
    </location>
</feature>
<dbReference type="AlphaFoldDB" id="A0A561SVS9"/>
<sequence>MSTRDQGAYRAAGSTHASTEDFPIATDPYPAQARATSTGSIVAPHPDQRPATDRAEDRRDRVRWGPIWAGAAVVLTVFIVLQLLFFALGWLDLGLDGRDGSGVAAGVVTGVLALIAFFVGGLTAGASTIWRTAGDGMLHGVLVWTLSVLGILALTLIGGTALLGPLASVASQAPDAAQAAQQAVDPARALDTARDTAGWAALGLGAAAAAAAVGGIAGSRLWRNREDSATGHRTPAA</sequence>
<dbReference type="Proteomes" id="UP000321261">
    <property type="component" value="Unassembled WGS sequence"/>
</dbReference>
<name>A0A561SVS9_9PSEU</name>
<protein>
    <submittedName>
        <fullName evidence="3">Uncharacterized protein</fullName>
    </submittedName>
</protein>
<reference evidence="3 4" key="1">
    <citation type="submission" date="2019-06" db="EMBL/GenBank/DDBJ databases">
        <title>Sequencing the genomes of 1000 actinobacteria strains.</title>
        <authorList>
            <person name="Klenk H.-P."/>
        </authorList>
    </citation>
    <scope>NUCLEOTIDE SEQUENCE [LARGE SCALE GENOMIC DNA]</scope>
    <source>
        <strain evidence="3 4">DSM 45671</strain>
    </source>
</reference>
<keyword evidence="2" id="KW-1133">Transmembrane helix</keyword>